<keyword evidence="2" id="KW-0732">Signal</keyword>
<accession>A0A6G1WVL1</accession>
<feature type="region of interest" description="Disordered" evidence="1">
    <location>
        <begin position="31"/>
        <end position="92"/>
    </location>
</feature>
<feature type="signal peptide" evidence="2">
    <location>
        <begin position="1"/>
        <end position="23"/>
    </location>
</feature>
<evidence type="ECO:0000256" key="2">
    <source>
        <dbReference type="SAM" id="SignalP"/>
    </source>
</evidence>
<feature type="chain" id="PRO_5026111766" evidence="2">
    <location>
        <begin position="24"/>
        <end position="92"/>
    </location>
</feature>
<reference evidence="3" key="1">
    <citation type="journal article" date="2013" name="Genome Biol.">
        <title>Comparative genomics of the core and accessory genomes of 48 Sinorhizobium strains comprising five genospecies.</title>
        <authorList>
            <person name="Sugawara M."/>
            <person name="Epstein B."/>
            <person name="Badgley B.D."/>
            <person name="Unno T."/>
            <person name="Xu L."/>
            <person name="Reese J."/>
            <person name="Gyaneshwar P."/>
            <person name="Denny R."/>
            <person name="Mudge J."/>
            <person name="Bharti A.K."/>
            <person name="Farmer A.D."/>
            <person name="May G.D."/>
            <person name="Woodward J.E."/>
            <person name="Medigue C."/>
            <person name="Vallenet D."/>
            <person name="Lajus A."/>
            <person name="Rouy Z."/>
            <person name="Martinez-Vaz B."/>
            <person name="Tiffin P."/>
            <person name="Young N.D."/>
            <person name="Sadowsky M.J."/>
        </authorList>
    </citation>
    <scope>NUCLEOTIDE SEQUENCE</scope>
    <source>
        <strain evidence="3">M1</strain>
    </source>
</reference>
<protein>
    <submittedName>
        <fullName evidence="3">Uncharacterized protein</fullName>
    </submittedName>
</protein>
<name>A0A6G1WVL1_9HYPH</name>
<organism evidence="3">
    <name type="scientific">Sinorhizobium medicae</name>
    <dbReference type="NCBI Taxonomy" id="110321"/>
    <lineage>
        <taxon>Bacteria</taxon>
        <taxon>Pseudomonadati</taxon>
        <taxon>Pseudomonadota</taxon>
        <taxon>Alphaproteobacteria</taxon>
        <taxon>Hyphomicrobiales</taxon>
        <taxon>Rhizobiaceae</taxon>
        <taxon>Sinorhizobium/Ensifer group</taxon>
        <taxon>Sinorhizobium</taxon>
    </lineage>
</organism>
<gene>
    <name evidence="3" type="ORF">GHJ91_32800</name>
</gene>
<evidence type="ECO:0000313" key="3">
    <source>
        <dbReference type="EMBL" id="MQW73687.1"/>
    </source>
</evidence>
<dbReference type="EMBL" id="WISB01000218">
    <property type="protein sequence ID" value="MQW73687.1"/>
    <property type="molecule type" value="Genomic_DNA"/>
</dbReference>
<evidence type="ECO:0000256" key="1">
    <source>
        <dbReference type="SAM" id="MobiDB-lite"/>
    </source>
</evidence>
<dbReference type="RefSeq" id="WP_017272250.1">
    <property type="nucleotide sequence ID" value="NZ_WISB01000218.1"/>
</dbReference>
<sequence length="92" mass="9346">MKMYTLMSATAAMLISSSAIAQADDHLFQAQQNGLQPGSTASSTTHAFTPNSAGHSGASAPGQGSPFTGEETKTPATETGPANLHANVKSRI</sequence>
<proteinExistence type="predicted"/>
<feature type="compositionally biased region" description="Polar residues" evidence="1">
    <location>
        <begin position="31"/>
        <end position="54"/>
    </location>
</feature>
<comment type="caution">
    <text evidence="3">The sequence shown here is derived from an EMBL/GenBank/DDBJ whole genome shotgun (WGS) entry which is preliminary data.</text>
</comment>
<dbReference type="AlphaFoldDB" id="A0A6G1WVL1"/>